<dbReference type="GO" id="GO:0016298">
    <property type="term" value="F:lipase activity"/>
    <property type="evidence" value="ECO:0007669"/>
    <property type="project" value="InterPro"/>
</dbReference>
<accession>A0A4Y2WNP3</accession>
<evidence type="ECO:0000313" key="8">
    <source>
        <dbReference type="Proteomes" id="UP000499080"/>
    </source>
</evidence>
<comment type="similarity">
    <text evidence="2 4">Belongs to the AB hydrolase superfamily. Lipase family.</text>
</comment>
<dbReference type="EMBL" id="BGPR01063583">
    <property type="protein sequence ID" value="GBO38769.1"/>
    <property type="molecule type" value="Genomic_DNA"/>
</dbReference>
<dbReference type="PANTHER" id="PTHR11610">
    <property type="entry name" value="LIPASE"/>
    <property type="match status" value="1"/>
</dbReference>
<sequence>NNTGIEAKGIHLIGHSLGAHLAGAAGRQISNLERITALDPAGPLYYPIQVFPALSYEDANFVDVIHTSNLTTGYGYHEPIGDMDFYPNGGNSQPQCQTIGENFTDDESVKEDVSHPPLTPSWLRNDNIG</sequence>
<dbReference type="PANTHER" id="PTHR11610:SF173">
    <property type="entry name" value="LIPASE DOMAIN-CONTAINING PROTEIN-RELATED"/>
    <property type="match status" value="1"/>
</dbReference>
<dbReference type="Pfam" id="PF00151">
    <property type="entry name" value="Lipase"/>
    <property type="match status" value="1"/>
</dbReference>
<evidence type="ECO:0000256" key="5">
    <source>
        <dbReference type="SAM" id="MobiDB-lite"/>
    </source>
</evidence>
<gene>
    <name evidence="7" type="ORF">AVEN_66998_1</name>
</gene>
<dbReference type="AlphaFoldDB" id="A0A4Y2WNP3"/>
<dbReference type="Gene3D" id="3.40.50.1820">
    <property type="entry name" value="alpha/beta hydrolase"/>
    <property type="match status" value="1"/>
</dbReference>
<feature type="domain" description="Lipase" evidence="6">
    <location>
        <begin position="6"/>
        <end position="103"/>
    </location>
</feature>
<dbReference type="GO" id="GO:0017171">
    <property type="term" value="F:serine hydrolase activity"/>
    <property type="evidence" value="ECO:0007669"/>
    <property type="project" value="TreeGrafter"/>
</dbReference>
<dbReference type="OrthoDB" id="6421938at2759"/>
<protein>
    <recommendedName>
        <fullName evidence="6">Lipase domain-containing protein</fullName>
    </recommendedName>
</protein>
<name>A0A4Y2WNP3_ARAVE</name>
<evidence type="ECO:0000256" key="2">
    <source>
        <dbReference type="ARBA" id="ARBA00010701"/>
    </source>
</evidence>
<dbReference type="InterPro" id="IPR000734">
    <property type="entry name" value="TAG_lipase"/>
</dbReference>
<keyword evidence="3" id="KW-0964">Secreted</keyword>
<feature type="region of interest" description="Disordered" evidence="5">
    <location>
        <begin position="106"/>
        <end position="129"/>
    </location>
</feature>
<keyword evidence="8" id="KW-1185">Reference proteome</keyword>
<feature type="non-terminal residue" evidence="7">
    <location>
        <position position="1"/>
    </location>
</feature>
<proteinExistence type="inferred from homology"/>
<dbReference type="GO" id="GO:0005615">
    <property type="term" value="C:extracellular space"/>
    <property type="evidence" value="ECO:0007669"/>
    <property type="project" value="TreeGrafter"/>
</dbReference>
<dbReference type="SUPFAM" id="SSF53474">
    <property type="entry name" value="alpha/beta-Hydrolases"/>
    <property type="match status" value="1"/>
</dbReference>
<evidence type="ECO:0000313" key="7">
    <source>
        <dbReference type="EMBL" id="GBO38769.1"/>
    </source>
</evidence>
<comment type="caution">
    <text evidence="7">The sequence shown here is derived from an EMBL/GenBank/DDBJ whole genome shotgun (WGS) entry which is preliminary data.</text>
</comment>
<evidence type="ECO:0000256" key="3">
    <source>
        <dbReference type="ARBA" id="ARBA00022525"/>
    </source>
</evidence>
<dbReference type="Proteomes" id="UP000499080">
    <property type="component" value="Unassembled WGS sequence"/>
</dbReference>
<dbReference type="InterPro" id="IPR013818">
    <property type="entry name" value="Lipase"/>
</dbReference>
<evidence type="ECO:0000256" key="4">
    <source>
        <dbReference type="RuleBase" id="RU004262"/>
    </source>
</evidence>
<reference evidence="7 8" key="1">
    <citation type="journal article" date="2019" name="Sci. Rep.">
        <title>Orb-weaving spider Araneus ventricosus genome elucidates the spidroin gene catalogue.</title>
        <authorList>
            <person name="Kono N."/>
            <person name="Nakamura H."/>
            <person name="Ohtoshi R."/>
            <person name="Moran D.A.P."/>
            <person name="Shinohara A."/>
            <person name="Yoshida Y."/>
            <person name="Fujiwara M."/>
            <person name="Mori M."/>
            <person name="Tomita M."/>
            <person name="Arakawa K."/>
        </authorList>
    </citation>
    <scope>NUCLEOTIDE SEQUENCE [LARGE SCALE GENOMIC DNA]</scope>
</reference>
<evidence type="ECO:0000256" key="1">
    <source>
        <dbReference type="ARBA" id="ARBA00004613"/>
    </source>
</evidence>
<dbReference type="InterPro" id="IPR029058">
    <property type="entry name" value="AB_hydrolase_fold"/>
</dbReference>
<evidence type="ECO:0000259" key="6">
    <source>
        <dbReference type="Pfam" id="PF00151"/>
    </source>
</evidence>
<organism evidence="7 8">
    <name type="scientific">Araneus ventricosus</name>
    <name type="common">Orbweaver spider</name>
    <name type="synonym">Epeira ventricosa</name>
    <dbReference type="NCBI Taxonomy" id="182803"/>
    <lineage>
        <taxon>Eukaryota</taxon>
        <taxon>Metazoa</taxon>
        <taxon>Ecdysozoa</taxon>
        <taxon>Arthropoda</taxon>
        <taxon>Chelicerata</taxon>
        <taxon>Arachnida</taxon>
        <taxon>Araneae</taxon>
        <taxon>Araneomorphae</taxon>
        <taxon>Entelegynae</taxon>
        <taxon>Araneoidea</taxon>
        <taxon>Araneidae</taxon>
        <taxon>Araneus</taxon>
    </lineage>
</organism>
<comment type="subcellular location">
    <subcellularLocation>
        <location evidence="1">Secreted</location>
    </subcellularLocation>
</comment>
<dbReference type="GO" id="GO:0016042">
    <property type="term" value="P:lipid catabolic process"/>
    <property type="evidence" value="ECO:0007669"/>
    <property type="project" value="TreeGrafter"/>
</dbReference>